<dbReference type="EMBL" id="VKDB01000015">
    <property type="protein sequence ID" value="TSA82989.1"/>
    <property type="molecule type" value="Genomic_DNA"/>
</dbReference>
<comment type="caution">
    <text evidence="2">The sequence shown here is derived from an EMBL/GenBank/DDBJ whole genome shotgun (WGS) entry which is preliminary data.</text>
</comment>
<evidence type="ECO:0008006" key="4">
    <source>
        <dbReference type="Google" id="ProtNLM"/>
    </source>
</evidence>
<dbReference type="RefSeq" id="WP_143721210.1">
    <property type="nucleotide sequence ID" value="NZ_VKDB01000015.1"/>
</dbReference>
<evidence type="ECO:0000313" key="3">
    <source>
        <dbReference type="Proteomes" id="UP000316092"/>
    </source>
</evidence>
<proteinExistence type="predicted"/>
<dbReference type="SUPFAM" id="SSF82171">
    <property type="entry name" value="DPP6 N-terminal domain-like"/>
    <property type="match status" value="1"/>
</dbReference>
<accession>A0A553URY3</accession>
<protein>
    <recommendedName>
        <fullName evidence="4">DUF3616 domain-containing protein</fullName>
    </recommendedName>
</protein>
<dbReference type="Proteomes" id="UP000316092">
    <property type="component" value="Unassembled WGS sequence"/>
</dbReference>
<dbReference type="AlphaFoldDB" id="A0A553URY3"/>
<keyword evidence="1" id="KW-0732">Signal</keyword>
<evidence type="ECO:0000256" key="1">
    <source>
        <dbReference type="SAM" id="SignalP"/>
    </source>
</evidence>
<dbReference type="OrthoDB" id="58117at2"/>
<sequence>MRQKLHSKTRLLALLLGVSSSVYALNLPTVNCSKDASNVRCTLKDSNQGKIGSGLPFNLGGLVKIGSGYVDAASNSVMVPVEFGGQQDNQGVVMRVDLATGNRSVVSGYDGEEWHGSGVKYVSDKGQSAEAYDLGRVEVVRPGPSGSILALVDKGLQQRTEIIKIDSKTGNRTLIWASRVFNDAAPSGPSAIRDIEKSRFNQSSDSLCKGGDKTSLKPAETFEADAQNLYLMMVNNPSGTGAGLVKVPLAGGSCTWVSQYFADGTSQVGSGATINTLSPLVFASALVGGEFVTATGPNPSGNTLLAVNTKDGTRRTISLKNVQTPARSKGSGDAQVGYLGTLATGGAGIATIRTGANDDYSDVVLIDPASGDRTLKQIKVGSLSSGRDSDVNIVAAIPGTKQYVVSFKKVLHIWDAATGTSWVLSQ</sequence>
<name>A0A553URY3_9DEIO</name>
<keyword evidence="3" id="KW-1185">Reference proteome</keyword>
<gene>
    <name evidence="2" type="ORF">FNU79_12770</name>
</gene>
<evidence type="ECO:0000313" key="2">
    <source>
        <dbReference type="EMBL" id="TSA82989.1"/>
    </source>
</evidence>
<feature type="signal peptide" evidence="1">
    <location>
        <begin position="1"/>
        <end position="24"/>
    </location>
</feature>
<feature type="chain" id="PRO_5021928526" description="DUF3616 domain-containing protein" evidence="1">
    <location>
        <begin position="25"/>
        <end position="426"/>
    </location>
</feature>
<organism evidence="2 3">
    <name type="scientific">Deinococcus detaillensis</name>
    <dbReference type="NCBI Taxonomy" id="2592048"/>
    <lineage>
        <taxon>Bacteria</taxon>
        <taxon>Thermotogati</taxon>
        <taxon>Deinococcota</taxon>
        <taxon>Deinococci</taxon>
        <taxon>Deinococcales</taxon>
        <taxon>Deinococcaceae</taxon>
        <taxon>Deinococcus</taxon>
    </lineage>
</organism>
<reference evidence="2 3" key="1">
    <citation type="submission" date="2019-07" db="EMBL/GenBank/DDBJ databases">
        <title>Deinococcus detaillus sp. nov., isolated from humus soil in Antarctica.</title>
        <authorList>
            <person name="Zhang K."/>
        </authorList>
    </citation>
    <scope>NUCLEOTIDE SEQUENCE [LARGE SCALE GENOMIC DNA]</scope>
    <source>
        <strain evidence="2 3">H1</strain>
    </source>
</reference>